<evidence type="ECO:0008006" key="4">
    <source>
        <dbReference type="Google" id="ProtNLM"/>
    </source>
</evidence>
<proteinExistence type="predicted"/>
<sequence>MRSLSRPLSRRSVQGMLVGAVVLPLTACDLLPQSPPVTPPAPTADELLVDRVVSAVRRARDLAAAVPGAQSLADVHDAHLAALGAPAPTGSPSASPSGAPVVPTPTATALHASEVALEATLTDAADRAGDGALARLLASMAASIAQHVAVLPARKATR</sequence>
<dbReference type="EMBL" id="BAAAPB010000002">
    <property type="protein sequence ID" value="GAA1962360.1"/>
    <property type="molecule type" value="Genomic_DNA"/>
</dbReference>
<organism evidence="2 3">
    <name type="scientific">Nocardioides panacihumi</name>
    <dbReference type="NCBI Taxonomy" id="400774"/>
    <lineage>
        <taxon>Bacteria</taxon>
        <taxon>Bacillati</taxon>
        <taxon>Actinomycetota</taxon>
        <taxon>Actinomycetes</taxon>
        <taxon>Propionibacteriales</taxon>
        <taxon>Nocardioidaceae</taxon>
        <taxon>Nocardioides</taxon>
    </lineage>
</organism>
<evidence type="ECO:0000313" key="3">
    <source>
        <dbReference type="Proteomes" id="UP001500571"/>
    </source>
</evidence>
<evidence type="ECO:0000313" key="2">
    <source>
        <dbReference type="EMBL" id="GAA1962360.1"/>
    </source>
</evidence>
<keyword evidence="3" id="KW-1185">Reference proteome</keyword>
<dbReference type="Proteomes" id="UP001500571">
    <property type="component" value="Unassembled WGS sequence"/>
</dbReference>
<protein>
    <recommendedName>
        <fullName evidence="4">Lipoprotein</fullName>
    </recommendedName>
</protein>
<comment type="caution">
    <text evidence="2">The sequence shown here is derived from an EMBL/GenBank/DDBJ whole genome shotgun (WGS) entry which is preliminary data.</text>
</comment>
<gene>
    <name evidence="2" type="ORF">GCM10009798_22650</name>
</gene>
<dbReference type="RefSeq" id="WP_344044942.1">
    <property type="nucleotide sequence ID" value="NZ_BAAAPB010000002.1"/>
</dbReference>
<accession>A0ABN2R2F4</accession>
<evidence type="ECO:0000256" key="1">
    <source>
        <dbReference type="SAM" id="MobiDB-lite"/>
    </source>
</evidence>
<name>A0ABN2R2F4_9ACTN</name>
<reference evidence="2 3" key="1">
    <citation type="journal article" date="2019" name="Int. J. Syst. Evol. Microbiol.">
        <title>The Global Catalogue of Microorganisms (GCM) 10K type strain sequencing project: providing services to taxonomists for standard genome sequencing and annotation.</title>
        <authorList>
            <consortium name="The Broad Institute Genomics Platform"/>
            <consortium name="The Broad Institute Genome Sequencing Center for Infectious Disease"/>
            <person name="Wu L."/>
            <person name="Ma J."/>
        </authorList>
    </citation>
    <scope>NUCLEOTIDE SEQUENCE [LARGE SCALE GENOMIC DNA]</scope>
    <source>
        <strain evidence="2 3">JCM 15309</strain>
    </source>
</reference>
<feature type="region of interest" description="Disordered" evidence="1">
    <location>
        <begin position="83"/>
        <end position="103"/>
    </location>
</feature>